<evidence type="ECO:0000256" key="2">
    <source>
        <dbReference type="SAM" id="MobiDB-lite"/>
    </source>
</evidence>
<evidence type="ECO:0000256" key="1">
    <source>
        <dbReference type="SAM" id="Coils"/>
    </source>
</evidence>
<keyword evidence="3" id="KW-0812">Transmembrane</keyword>
<feature type="region of interest" description="Disordered" evidence="2">
    <location>
        <begin position="252"/>
        <end position="285"/>
    </location>
</feature>
<keyword evidence="5" id="KW-1185">Reference proteome</keyword>
<dbReference type="Proteomes" id="UP000010301">
    <property type="component" value="Unassembled WGS sequence"/>
</dbReference>
<dbReference type="EMBL" id="ACFG01000004">
    <property type="protein sequence ID" value="EEH64318.1"/>
    <property type="molecule type" value="Genomic_DNA"/>
</dbReference>
<dbReference type="AlphaFoldDB" id="C0VY15"/>
<dbReference type="HOGENOM" id="CLU_843669_0_0_11"/>
<keyword evidence="1" id="KW-0175">Coiled coil</keyword>
<dbReference type="RefSeq" id="WP_006547052.1">
    <property type="nucleotide sequence ID" value="NZ_DS999545.1"/>
</dbReference>
<organism evidence="4 5">
    <name type="scientific">Gleimia coleocanis DSM 15436</name>
    <dbReference type="NCBI Taxonomy" id="525245"/>
    <lineage>
        <taxon>Bacteria</taxon>
        <taxon>Bacillati</taxon>
        <taxon>Actinomycetota</taxon>
        <taxon>Actinomycetes</taxon>
        <taxon>Actinomycetales</taxon>
        <taxon>Actinomycetaceae</taxon>
        <taxon>Gleimia</taxon>
    </lineage>
</organism>
<sequence length="329" mass="36050">MNWLKTLTAEARALIATGIAVILVLITGGIGYYYATAENREDCGSLTKELESLNTEFANSKETAETFIAGLEETKHAAGFTTFSTGKHGVEEVQAAISKYETEIPACKTTEDHRQLKALIESNTIGIKELDNAITNLEQSLQDYQVRTLDLTVDKKLEQLRAAKITIAGALERGKHMEAFATSEFGKKLVAQAQAVITQIEGKIAEYSQKTDDISKLEERLTKIEADSALITSANDTAGQIEKALASYVKPLQTTDPEKEKEEKEKAEKEKEEKEKTDKPASAPTVDVDIVWYGEDCGGDTFEYRKSYGWDAGSAAEHAKANCKSSHAP</sequence>
<evidence type="ECO:0000313" key="5">
    <source>
        <dbReference type="Proteomes" id="UP000010301"/>
    </source>
</evidence>
<feature type="compositionally biased region" description="Basic and acidic residues" evidence="2">
    <location>
        <begin position="256"/>
        <end position="279"/>
    </location>
</feature>
<feature type="coiled-coil region" evidence="1">
    <location>
        <begin position="190"/>
        <end position="227"/>
    </location>
</feature>
<protein>
    <submittedName>
        <fullName evidence="4">Uncharacterized protein</fullName>
    </submittedName>
</protein>
<evidence type="ECO:0000313" key="4">
    <source>
        <dbReference type="EMBL" id="EEH64318.1"/>
    </source>
</evidence>
<comment type="caution">
    <text evidence="4">The sequence shown here is derived from an EMBL/GenBank/DDBJ whole genome shotgun (WGS) entry which is preliminary data.</text>
</comment>
<proteinExistence type="predicted"/>
<name>C0VY15_9ACTO</name>
<evidence type="ECO:0000256" key="3">
    <source>
        <dbReference type="SAM" id="Phobius"/>
    </source>
</evidence>
<feature type="transmembrane region" description="Helical" evidence="3">
    <location>
        <begin position="12"/>
        <end position="35"/>
    </location>
</feature>
<keyword evidence="3" id="KW-0472">Membrane</keyword>
<gene>
    <name evidence="4" type="ORF">HMPREF0044_0055</name>
</gene>
<accession>C0VY15</accession>
<keyword evidence="3" id="KW-1133">Transmembrane helix</keyword>
<reference evidence="4 5" key="1">
    <citation type="submission" date="2009-01" db="EMBL/GenBank/DDBJ databases">
        <authorList>
            <person name="Qin X."/>
            <person name="Bachman B."/>
            <person name="Battles P."/>
            <person name="Bell A."/>
            <person name="Bess C."/>
            <person name="Bickham C."/>
            <person name="Chaboub L."/>
            <person name="Chen D."/>
            <person name="Coyle M."/>
            <person name="Deiros D.R."/>
            <person name="Dinh H."/>
            <person name="Forbes L."/>
            <person name="Fowler G."/>
            <person name="Francisco L."/>
            <person name="Fu Q."/>
            <person name="Gubbala S."/>
            <person name="Hale W."/>
            <person name="Han Y."/>
            <person name="Hemphill L."/>
            <person name="Highlander S.K."/>
            <person name="Hirani K."/>
            <person name="Hogues M."/>
            <person name="Jackson L."/>
            <person name="Jakkamsetti A."/>
            <person name="Javaid M."/>
            <person name="Jiang H."/>
            <person name="Korchina V."/>
            <person name="Kovar C."/>
            <person name="Lara F."/>
            <person name="Lee S."/>
            <person name="Mata R."/>
            <person name="Mathew T."/>
            <person name="Moen C."/>
            <person name="Morales K."/>
            <person name="Munidasa M."/>
            <person name="Nazareth L."/>
            <person name="Ngo R."/>
            <person name="Nguyen L."/>
            <person name="Okwuonu G."/>
            <person name="Ongeri F."/>
            <person name="Patil S."/>
            <person name="Petrosino J."/>
            <person name="Pham C."/>
            <person name="Pham P."/>
            <person name="Pu L.-L."/>
            <person name="Puazo M."/>
            <person name="Raj R."/>
            <person name="Reid J."/>
            <person name="Rouhana J."/>
            <person name="Saada N."/>
            <person name="Shang Y."/>
            <person name="Simmons D."/>
            <person name="Thornton R."/>
            <person name="Warren J."/>
            <person name="Weissenberger G."/>
            <person name="Zhang J."/>
            <person name="Zhang L."/>
            <person name="Zhou C."/>
            <person name="Zhu D."/>
            <person name="Muzny D."/>
            <person name="Worley K."/>
            <person name="Gibbs R."/>
        </authorList>
    </citation>
    <scope>NUCLEOTIDE SEQUENCE [LARGE SCALE GENOMIC DNA]</scope>
    <source>
        <strain evidence="4 5">DSM 15436</strain>
    </source>
</reference>